<evidence type="ECO:0000256" key="1">
    <source>
        <dbReference type="ARBA" id="ARBA00044755"/>
    </source>
</evidence>
<comment type="caution">
    <text evidence="2">The sequence shown here is derived from an EMBL/GenBank/DDBJ whole genome shotgun (WGS) entry which is preliminary data.</text>
</comment>
<dbReference type="Pfam" id="PF04519">
    <property type="entry name" value="Bactofilin"/>
    <property type="match status" value="1"/>
</dbReference>
<dbReference type="PANTHER" id="PTHR35024:SF4">
    <property type="entry name" value="POLYMER-FORMING CYTOSKELETAL PROTEIN"/>
    <property type="match status" value="1"/>
</dbReference>
<dbReference type="RefSeq" id="WP_268040751.1">
    <property type="nucleotide sequence ID" value="NZ_JAPQER010000003.1"/>
</dbReference>
<dbReference type="PANTHER" id="PTHR35024">
    <property type="entry name" value="HYPOTHETICAL CYTOSOLIC PROTEIN"/>
    <property type="match status" value="1"/>
</dbReference>
<dbReference type="InterPro" id="IPR007607">
    <property type="entry name" value="BacA/B"/>
</dbReference>
<protein>
    <submittedName>
        <fullName evidence="2">Polymer-forming cytoskeletal protein</fullName>
    </submittedName>
</protein>
<evidence type="ECO:0000313" key="3">
    <source>
        <dbReference type="Proteomes" id="UP001078443"/>
    </source>
</evidence>
<keyword evidence="3" id="KW-1185">Reference proteome</keyword>
<evidence type="ECO:0000313" key="2">
    <source>
        <dbReference type="EMBL" id="MCY6484450.1"/>
    </source>
</evidence>
<dbReference type="Proteomes" id="UP001078443">
    <property type="component" value="Unassembled WGS sequence"/>
</dbReference>
<accession>A0ABT4D2P5</accession>
<sequence>MLNEKYSNRIENLVGKDCKITGNLTGKGLLQIDGRIKGDIIWEDDIIFDTTSSCIGNISCKNAFVNGEILGNILCENNLTIENNGKIHGDITTKYLIINEGGCFNGNCNTLPDEDPDVTS</sequence>
<dbReference type="EMBL" id="JAPQER010000003">
    <property type="protein sequence ID" value="MCY6484450.1"/>
    <property type="molecule type" value="Genomic_DNA"/>
</dbReference>
<comment type="similarity">
    <text evidence="1">Belongs to the bactofilin family.</text>
</comment>
<organism evidence="2 3">
    <name type="scientific">Clostridium aestuarii</name>
    <dbReference type="NCBI Taxonomy" id="338193"/>
    <lineage>
        <taxon>Bacteria</taxon>
        <taxon>Bacillati</taxon>
        <taxon>Bacillota</taxon>
        <taxon>Clostridia</taxon>
        <taxon>Eubacteriales</taxon>
        <taxon>Clostridiaceae</taxon>
        <taxon>Clostridium</taxon>
    </lineage>
</organism>
<gene>
    <name evidence="2" type="ORF">OW763_08875</name>
</gene>
<reference evidence="2" key="1">
    <citation type="submission" date="2022-12" db="EMBL/GenBank/DDBJ databases">
        <authorList>
            <person name="Wang J."/>
        </authorList>
    </citation>
    <scope>NUCLEOTIDE SEQUENCE</scope>
    <source>
        <strain evidence="2">HY-45-18</strain>
    </source>
</reference>
<proteinExistence type="inferred from homology"/>
<name>A0ABT4D2P5_9CLOT</name>